<sequence>MIKNPWFRLYAEFANDPKVQMMSEAMQRRLVMLFCLQCSGELVTLHETLQVTDGALHETNLTLHETKLDEKIAFVLRISDEELRKTKALFIEKGFIDEGWKILNWNKRQYVSDSSLERVRRHRERKKIVTDNAEKNNIVTEVKKKRACNVTVTPPDTDTDTDIKEKTNKKEKSMNGKDGLSVFVSKNEQVENETERIELPTEVKARAAITTYCRSEGIDAVGHQGLDDLIAKGASMQHFVDAVPIAKQNGKSSWAYVLGVVRRILNEQKNVTSQQPKAQQFKKFDALAAANNGFRNTKNITDCNFIDVTDVIHQEQQNDNQHVSISL</sequence>
<evidence type="ECO:0000256" key="1">
    <source>
        <dbReference type="SAM" id="MobiDB-lite"/>
    </source>
</evidence>
<evidence type="ECO:0000313" key="2">
    <source>
        <dbReference type="EMBL" id="ETD72984.1"/>
    </source>
</evidence>
<evidence type="ECO:0008006" key="4">
    <source>
        <dbReference type="Google" id="ProtNLM"/>
    </source>
</evidence>
<organism evidence="2 3">
    <name type="scientific">Pelistega indica</name>
    <dbReference type="NCBI Taxonomy" id="1414851"/>
    <lineage>
        <taxon>Bacteria</taxon>
        <taxon>Pseudomonadati</taxon>
        <taxon>Pseudomonadota</taxon>
        <taxon>Betaproteobacteria</taxon>
        <taxon>Burkholderiales</taxon>
        <taxon>Alcaligenaceae</taxon>
        <taxon>Pelistega</taxon>
    </lineage>
</organism>
<name>V8G905_9BURK</name>
<dbReference type="OrthoDB" id="5526813at2"/>
<feature type="region of interest" description="Disordered" evidence="1">
    <location>
        <begin position="155"/>
        <end position="177"/>
    </location>
</feature>
<evidence type="ECO:0000313" key="3">
    <source>
        <dbReference type="Proteomes" id="UP000018766"/>
    </source>
</evidence>
<dbReference type="EMBL" id="AYSV01000007">
    <property type="protein sequence ID" value="ETD72984.1"/>
    <property type="molecule type" value="Genomic_DNA"/>
</dbReference>
<dbReference type="AlphaFoldDB" id="V8G905"/>
<protein>
    <recommendedName>
        <fullName evidence="4">Phage replisome organiser N-terminal domain-containing protein</fullName>
    </recommendedName>
</protein>
<proteinExistence type="predicted"/>
<feature type="compositionally biased region" description="Basic and acidic residues" evidence="1">
    <location>
        <begin position="161"/>
        <end position="175"/>
    </location>
</feature>
<gene>
    <name evidence="2" type="ORF">V757_00990</name>
</gene>
<comment type="caution">
    <text evidence="2">The sequence shown here is derived from an EMBL/GenBank/DDBJ whole genome shotgun (WGS) entry which is preliminary data.</text>
</comment>
<reference evidence="2 3" key="1">
    <citation type="submission" date="2013-11" db="EMBL/GenBank/DDBJ databases">
        <title>Genomic analysis of Pelistega sp. HM-7.</title>
        <authorList>
            <person name="Kumbhare S.V."/>
            <person name="Shetty S.A."/>
            <person name="Sharma O."/>
            <person name="Dhotre D.P."/>
        </authorList>
    </citation>
    <scope>NUCLEOTIDE SEQUENCE [LARGE SCALE GENOMIC DNA]</scope>
    <source>
        <strain evidence="2 3">HM-7</strain>
    </source>
</reference>
<dbReference type="Proteomes" id="UP000018766">
    <property type="component" value="Unassembled WGS sequence"/>
</dbReference>
<accession>V8G905</accession>
<dbReference type="RefSeq" id="WP_023948984.1">
    <property type="nucleotide sequence ID" value="NZ_AYSV01000007.1"/>
</dbReference>
<keyword evidence="3" id="KW-1185">Reference proteome</keyword>